<evidence type="ECO:0000313" key="5">
    <source>
        <dbReference type="EMBL" id="PLW75270.1"/>
    </source>
</evidence>
<reference evidence="5 6" key="1">
    <citation type="submission" date="2018-01" db="EMBL/GenBank/DDBJ databases">
        <title>The draft genome sequence of Cohaesibacter sp. H1304.</title>
        <authorList>
            <person name="Wang N.-N."/>
            <person name="Du Z.-J."/>
        </authorList>
    </citation>
    <scope>NUCLEOTIDE SEQUENCE [LARGE SCALE GENOMIC DNA]</scope>
    <source>
        <strain evidence="5 6">H1304</strain>
    </source>
</reference>
<dbReference type="OrthoDB" id="8184122at2"/>
<dbReference type="AlphaFoldDB" id="A0A2N5XLG5"/>
<dbReference type="CDD" id="cd06334">
    <property type="entry name" value="PBP1_ABC_ligand_binding-like"/>
    <property type="match status" value="1"/>
</dbReference>
<dbReference type="InterPro" id="IPR028081">
    <property type="entry name" value="Leu-bd"/>
</dbReference>
<dbReference type="PANTHER" id="PTHR47235">
    <property type="entry name" value="BLR6548 PROTEIN"/>
    <property type="match status" value="1"/>
</dbReference>
<dbReference type="EMBL" id="PKUQ01000054">
    <property type="protein sequence ID" value="PLW75270.1"/>
    <property type="molecule type" value="Genomic_DNA"/>
</dbReference>
<feature type="chain" id="PRO_5014756337" evidence="3">
    <location>
        <begin position="26"/>
        <end position="439"/>
    </location>
</feature>
<evidence type="ECO:0000313" key="6">
    <source>
        <dbReference type="Proteomes" id="UP000234881"/>
    </source>
</evidence>
<comment type="similarity">
    <text evidence="1">Belongs to the leucine-binding protein family.</text>
</comment>
<feature type="signal peptide" evidence="3">
    <location>
        <begin position="1"/>
        <end position="25"/>
    </location>
</feature>
<proteinExistence type="inferred from homology"/>
<keyword evidence="6" id="KW-1185">Reference proteome</keyword>
<name>A0A2N5XLG5_9HYPH</name>
<gene>
    <name evidence="5" type="ORF">C0081_20870</name>
</gene>
<sequence length="439" mass="47867">MKMFKAKMVAGVLAASLLAPVAGMANELILPSLDYRTGPYAPGGIPYANGYADYFALLNERDGGINGVMAKVVPCETGYNTKKGVECYEKTKDIGSGALAYLPLSTGITYQLIPKVTQDKIPLVTIGYGRTSVSNGKVFEYVFNPPATYWDGATVAVKHVIDTEGGADKLKGKKIALVYHNSAYGKEPIRTLEKLSEQLGFELTLLPVDHPGQEQKATWLQIRRGRPDWVFMWGWGVMNQVAIKEAASIRFPMEKFVGVWWSGGENDVLPAGDDAHGYKAVNFVNVGADFPLHKDIKTYVYGKGKAVDADFESRIGETHYNRGVYAGVLVAEAIRKAMEIHGTDQVTAEMVKDGFEHLEISADKWAELGLAGFTGPVNVTCADHRGPSSIAVQQWDAKAKKWAIISDFVEPMDDVTAPLIKADSEAYAKENGITERACN</sequence>
<keyword evidence="2 3" id="KW-0732">Signal</keyword>
<protein>
    <submittedName>
        <fullName evidence="5">ABC transporter permease</fullName>
    </submittedName>
</protein>
<dbReference type="PANTHER" id="PTHR47235:SF1">
    <property type="entry name" value="BLR6548 PROTEIN"/>
    <property type="match status" value="1"/>
</dbReference>
<dbReference type="InterPro" id="IPR028082">
    <property type="entry name" value="Peripla_BP_I"/>
</dbReference>
<evidence type="ECO:0000256" key="2">
    <source>
        <dbReference type="ARBA" id="ARBA00022729"/>
    </source>
</evidence>
<dbReference type="Proteomes" id="UP000234881">
    <property type="component" value="Unassembled WGS sequence"/>
</dbReference>
<feature type="domain" description="Leucine-binding protein" evidence="4">
    <location>
        <begin position="33"/>
        <end position="398"/>
    </location>
</feature>
<comment type="caution">
    <text evidence="5">The sequence shown here is derived from an EMBL/GenBank/DDBJ whole genome shotgun (WGS) entry which is preliminary data.</text>
</comment>
<dbReference type="Pfam" id="PF13458">
    <property type="entry name" value="Peripla_BP_6"/>
    <property type="match status" value="1"/>
</dbReference>
<dbReference type="RefSeq" id="WP_101535675.1">
    <property type="nucleotide sequence ID" value="NZ_JBFHIU010000023.1"/>
</dbReference>
<accession>A0A2N5XLG5</accession>
<dbReference type="SUPFAM" id="SSF53822">
    <property type="entry name" value="Periplasmic binding protein-like I"/>
    <property type="match status" value="1"/>
</dbReference>
<evidence type="ECO:0000256" key="1">
    <source>
        <dbReference type="ARBA" id="ARBA00010062"/>
    </source>
</evidence>
<dbReference type="Gene3D" id="3.40.50.2300">
    <property type="match status" value="2"/>
</dbReference>
<evidence type="ECO:0000259" key="4">
    <source>
        <dbReference type="Pfam" id="PF13458"/>
    </source>
</evidence>
<organism evidence="5 6">
    <name type="scientific">Cohaesibacter celericrescens</name>
    <dbReference type="NCBI Taxonomy" id="2067669"/>
    <lineage>
        <taxon>Bacteria</taxon>
        <taxon>Pseudomonadati</taxon>
        <taxon>Pseudomonadota</taxon>
        <taxon>Alphaproteobacteria</taxon>
        <taxon>Hyphomicrobiales</taxon>
        <taxon>Cohaesibacteraceae</taxon>
    </lineage>
</organism>
<evidence type="ECO:0000256" key="3">
    <source>
        <dbReference type="SAM" id="SignalP"/>
    </source>
</evidence>